<keyword evidence="2" id="KW-1185">Reference proteome</keyword>
<dbReference type="KEGG" id="whj:H9Q79_14210"/>
<sequence length="60" mass="7267">MMLGTEVQVKRYDPETKRPKKKKMVLMEKYRFFGLFVDEHGIRECFTWQQLRQIEQGEGA</sequence>
<dbReference type="AlphaFoldDB" id="A0A7G9GB47"/>
<accession>A0A7G9GB47</accession>
<gene>
    <name evidence="1" type="ORF">H9Q79_14210</name>
</gene>
<organism evidence="1 2">
    <name type="scientific">Wansuia hejianensis</name>
    <dbReference type="NCBI Taxonomy" id="2763667"/>
    <lineage>
        <taxon>Bacteria</taxon>
        <taxon>Bacillati</taxon>
        <taxon>Bacillota</taxon>
        <taxon>Clostridia</taxon>
        <taxon>Lachnospirales</taxon>
        <taxon>Lachnospiraceae</taxon>
        <taxon>Wansuia</taxon>
    </lineage>
</organism>
<proteinExistence type="predicted"/>
<evidence type="ECO:0000313" key="2">
    <source>
        <dbReference type="Proteomes" id="UP000515860"/>
    </source>
</evidence>
<dbReference type="RefSeq" id="WP_118647236.1">
    <property type="nucleotide sequence ID" value="NZ_CP060635.1"/>
</dbReference>
<protein>
    <submittedName>
        <fullName evidence="1">Uncharacterized protein</fullName>
    </submittedName>
</protein>
<evidence type="ECO:0000313" key="1">
    <source>
        <dbReference type="EMBL" id="QNM08029.1"/>
    </source>
</evidence>
<name>A0A7G9GB47_9FIRM</name>
<dbReference type="EMBL" id="CP060635">
    <property type="protein sequence ID" value="QNM08029.1"/>
    <property type="molecule type" value="Genomic_DNA"/>
</dbReference>
<reference evidence="1 2" key="1">
    <citation type="submission" date="2020-08" db="EMBL/GenBank/DDBJ databases">
        <authorList>
            <person name="Liu C."/>
            <person name="Sun Q."/>
        </authorList>
    </citation>
    <scope>NUCLEOTIDE SEQUENCE [LARGE SCALE GENOMIC DNA]</scope>
    <source>
        <strain evidence="1 2">NSJ-29</strain>
    </source>
</reference>
<dbReference type="Proteomes" id="UP000515860">
    <property type="component" value="Chromosome"/>
</dbReference>